<protein>
    <submittedName>
        <fullName evidence="2">Helix-turn-helix transcriptional regulator</fullName>
    </submittedName>
</protein>
<proteinExistence type="predicted"/>
<dbReference type="Proteomes" id="UP001260773">
    <property type="component" value="Unassembled WGS sequence"/>
</dbReference>
<reference evidence="2" key="1">
    <citation type="submission" date="2023-03" db="EMBL/GenBank/DDBJ databases">
        <authorList>
            <person name="Shen W."/>
            <person name="Cai J."/>
        </authorList>
    </citation>
    <scope>NUCLEOTIDE SEQUENCE</scope>
    <source>
        <strain evidence="2">P33-2</strain>
    </source>
</reference>
<dbReference type="Gene3D" id="1.10.260.40">
    <property type="entry name" value="lambda repressor-like DNA-binding domains"/>
    <property type="match status" value="1"/>
</dbReference>
<dbReference type="Pfam" id="PF13443">
    <property type="entry name" value="HTH_26"/>
    <property type="match status" value="1"/>
</dbReference>
<evidence type="ECO:0000313" key="3">
    <source>
        <dbReference type="Proteomes" id="UP001260773"/>
    </source>
</evidence>
<dbReference type="RefSeq" id="WP_311865126.1">
    <property type="nucleotide sequence ID" value="NZ_JARPWH010000024.1"/>
</dbReference>
<dbReference type="GO" id="GO:0003677">
    <property type="term" value="F:DNA binding"/>
    <property type="evidence" value="ECO:0007669"/>
    <property type="project" value="InterPro"/>
</dbReference>
<comment type="caution">
    <text evidence="2">The sequence shown here is derived from an EMBL/GenBank/DDBJ whole genome shotgun (WGS) entry which is preliminary data.</text>
</comment>
<dbReference type="PROSITE" id="PS50943">
    <property type="entry name" value="HTH_CROC1"/>
    <property type="match status" value="1"/>
</dbReference>
<evidence type="ECO:0000313" key="2">
    <source>
        <dbReference type="EMBL" id="MDT2402500.1"/>
    </source>
</evidence>
<evidence type="ECO:0000259" key="1">
    <source>
        <dbReference type="PROSITE" id="PS50943"/>
    </source>
</evidence>
<feature type="domain" description="HTH cro/C1-type" evidence="1">
    <location>
        <begin position="6"/>
        <end position="61"/>
    </location>
</feature>
<name>A0AAW8RRK5_ENTAV</name>
<dbReference type="PANTHER" id="PTHR37301:SF1">
    <property type="entry name" value="DNA-BINDING PROTEIN"/>
    <property type="match status" value="1"/>
</dbReference>
<organism evidence="2 3">
    <name type="scientific">Enterococcus avium</name>
    <name type="common">Streptococcus avium</name>
    <dbReference type="NCBI Taxonomy" id="33945"/>
    <lineage>
        <taxon>Bacteria</taxon>
        <taxon>Bacillati</taxon>
        <taxon>Bacillota</taxon>
        <taxon>Bacilli</taxon>
        <taxon>Lactobacillales</taxon>
        <taxon>Enterococcaceae</taxon>
        <taxon>Enterococcus</taxon>
    </lineage>
</organism>
<dbReference type="InterPro" id="IPR001387">
    <property type="entry name" value="Cro/C1-type_HTH"/>
</dbReference>
<sequence>MHKINLKNILEEKGKTMTWLHEQTKISKNTLSLISNNSSKGIQFDTLEKICLALDITPNDLIIIKEDSYDMSILSETFEESTQTHYILGECIPMSKMKKMIQNGGMTTANDPWFIVKYPENLKNNKLIYIEVSMPSQEELSKIDLTFATSLTDQRNKEFFQSLDEAEIYYFIEKIFNFIILKRIGLTNDRIIVGLKNKPESDSYTAFIFVKNDDGDYVLN</sequence>
<gene>
    <name evidence="2" type="ORF">P7D43_08955</name>
</gene>
<dbReference type="EMBL" id="JARPWH010000024">
    <property type="protein sequence ID" value="MDT2402500.1"/>
    <property type="molecule type" value="Genomic_DNA"/>
</dbReference>
<dbReference type="PANTHER" id="PTHR37301">
    <property type="entry name" value="DNA-BINDING PROTEIN-RELATED"/>
    <property type="match status" value="1"/>
</dbReference>
<dbReference type="CDD" id="cd00093">
    <property type="entry name" value="HTH_XRE"/>
    <property type="match status" value="1"/>
</dbReference>
<dbReference type="SUPFAM" id="SSF47413">
    <property type="entry name" value="lambda repressor-like DNA-binding domains"/>
    <property type="match status" value="1"/>
</dbReference>
<dbReference type="AlphaFoldDB" id="A0AAW8RRK5"/>
<dbReference type="InterPro" id="IPR010982">
    <property type="entry name" value="Lambda_DNA-bd_dom_sf"/>
</dbReference>
<accession>A0AAW8RRK5</accession>